<dbReference type="EMBL" id="BFAA01014878">
    <property type="protein sequence ID" value="GCB74883.1"/>
    <property type="molecule type" value="Genomic_DNA"/>
</dbReference>
<proteinExistence type="predicted"/>
<organism evidence="1 2">
    <name type="scientific">Scyliorhinus torazame</name>
    <name type="common">Cloudy catshark</name>
    <name type="synonym">Catulus torazame</name>
    <dbReference type="NCBI Taxonomy" id="75743"/>
    <lineage>
        <taxon>Eukaryota</taxon>
        <taxon>Metazoa</taxon>
        <taxon>Chordata</taxon>
        <taxon>Craniata</taxon>
        <taxon>Vertebrata</taxon>
        <taxon>Chondrichthyes</taxon>
        <taxon>Elasmobranchii</taxon>
        <taxon>Galeomorphii</taxon>
        <taxon>Galeoidea</taxon>
        <taxon>Carcharhiniformes</taxon>
        <taxon>Scyliorhinidae</taxon>
        <taxon>Scyliorhinus</taxon>
    </lineage>
</organism>
<accession>A0A401PP23</accession>
<name>A0A401PP23_SCYTO</name>
<dbReference type="Proteomes" id="UP000288216">
    <property type="component" value="Unassembled WGS sequence"/>
</dbReference>
<feature type="non-terminal residue" evidence="1">
    <location>
        <position position="1"/>
    </location>
</feature>
<reference evidence="1 2" key="1">
    <citation type="journal article" date="2018" name="Nat. Ecol. Evol.">
        <title>Shark genomes provide insights into elasmobranch evolution and the origin of vertebrates.</title>
        <authorList>
            <person name="Hara Y"/>
            <person name="Yamaguchi K"/>
            <person name="Onimaru K"/>
            <person name="Kadota M"/>
            <person name="Koyanagi M"/>
            <person name="Keeley SD"/>
            <person name="Tatsumi K"/>
            <person name="Tanaka K"/>
            <person name="Motone F"/>
            <person name="Kageyama Y"/>
            <person name="Nozu R"/>
            <person name="Adachi N"/>
            <person name="Nishimura O"/>
            <person name="Nakagawa R"/>
            <person name="Tanegashima C"/>
            <person name="Kiyatake I"/>
            <person name="Matsumoto R"/>
            <person name="Murakumo K"/>
            <person name="Nishida K"/>
            <person name="Terakita A"/>
            <person name="Kuratani S"/>
            <person name="Sato K"/>
            <person name="Hyodo S Kuraku.S."/>
        </authorList>
    </citation>
    <scope>NUCLEOTIDE SEQUENCE [LARGE SCALE GENOMIC DNA]</scope>
</reference>
<comment type="caution">
    <text evidence="1">The sequence shown here is derived from an EMBL/GenBank/DDBJ whole genome shotgun (WGS) entry which is preliminary data.</text>
</comment>
<dbReference type="AlphaFoldDB" id="A0A401PP23"/>
<protein>
    <submittedName>
        <fullName evidence="1">Uncharacterized protein</fullName>
    </submittedName>
</protein>
<sequence>ILREAEAMDKNMGEAKHSLDGGLKQLTELLKTIENLEIDQVTDETLNKTKTQMGALRWAIDRTLAQKVRELEAASEMQTLQMKIFEKDIEEIESEKHILEDIVQNLPQGCYNRVDL</sequence>
<evidence type="ECO:0000313" key="2">
    <source>
        <dbReference type="Proteomes" id="UP000288216"/>
    </source>
</evidence>
<keyword evidence="2" id="KW-1185">Reference proteome</keyword>
<gene>
    <name evidence="1" type="ORF">scyTo_0019674</name>
</gene>
<dbReference type="STRING" id="75743.A0A401PP23"/>
<evidence type="ECO:0000313" key="1">
    <source>
        <dbReference type="EMBL" id="GCB74883.1"/>
    </source>
</evidence>
<dbReference type="OrthoDB" id="10352408at2759"/>